<dbReference type="InterPro" id="IPR017853">
    <property type="entry name" value="GH"/>
</dbReference>
<dbReference type="PANTHER" id="PTHR43730:SF1">
    <property type="entry name" value="BETA-MANNOSIDASE"/>
    <property type="match status" value="1"/>
</dbReference>
<evidence type="ECO:0000256" key="4">
    <source>
        <dbReference type="ARBA" id="ARBA00004613"/>
    </source>
</evidence>
<proteinExistence type="inferred from homology"/>
<comment type="similarity">
    <text evidence="19">Belongs to the glycosyl hydrolase 2 family. Beta-mannosidase B subfamily.</text>
</comment>
<dbReference type="Gene3D" id="2.60.40.10">
    <property type="entry name" value="Immunoglobulins"/>
    <property type="match status" value="2"/>
</dbReference>
<keyword evidence="13" id="KW-1015">Disulfide bond</keyword>
<dbReference type="InterPro" id="IPR036156">
    <property type="entry name" value="Beta-gal/glucu_dom_sf"/>
</dbReference>
<name>A0AAW1DGE8_9HEMI</name>
<dbReference type="PANTHER" id="PTHR43730">
    <property type="entry name" value="BETA-MANNOSIDASE"/>
    <property type="match status" value="1"/>
</dbReference>
<evidence type="ECO:0000259" key="23">
    <source>
        <dbReference type="Pfam" id="PF00703"/>
    </source>
</evidence>
<evidence type="ECO:0000256" key="8">
    <source>
        <dbReference type="ARBA" id="ARBA00012754"/>
    </source>
</evidence>
<dbReference type="EC" id="3.2.1.25" evidence="8"/>
<evidence type="ECO:0000313" key="28">
    <source>
        <dbReference type="EMBL" id="KAK9509492.1"/>
    </source>
</evidence>
<evidence type="ECO:0000256" key="9">
    <source>
        <dbReference type="ARBA" id="ARBA00015707"/>
    </source>
</evidence>
<comment type="subunit">
    <text evidence="7">Homodimer.</text>
</comment>
<dbReference type="SUPFAM" id="SSF49785">
    <property type="entry name" value="Galactose-binding domain-like"/>
    <property type="match status" value="1"/>
</dbReference>
<sequence>MFTSILIIFILTITELTTSERIYSLGEHSWKVVNSNQSIEVKGSVPGGIYTDIGNHEGVYMLYEKNDNAYRWIAYQNWAYYTNFQMEARDLNSRSIYLVLHGVDTISEIYINDKFVGSTENMFIRYRFDIKHVLQQGINKLSVNFTSPVLEGKRLASLIPYEIPTQCWPIVYNGECNINKLRKMQASFAWDWGPAFPSVGLWKPLEIEVCEGIVLRSVGTYLTTEDNYWRLTVRAWFDTDRDVNGTLEARLYIPGESSVTGRNDVTIETLSKEGRVVVLVPKSSVELWWPNGYGKQALYDLKVSFNFENDSLSKTVQIGFRTIEIIQKPVDEDESKGRTFYFLVNKVPIFAKGSNWIPSDILPENTYIEERVTRLLEAAVDANFNMMRVWGGGVYESELFYSLCDKYGILIWQDLMFACNMYPANDGYLQLVKTEIEQQVKRLQHHPSIAVWAGNNENEVALRQNWYNTGRNFSLYKSDYIKLYIDTIEPIIHSLDPQRSYLPSSPSNGIKTKLEGYIARDPQSDLYGDVHYYNYVGNLWDWRVFPIPRFASEYGVQSLPSYYTLLNAINVSNAYWDSPVMQWRQHSPLRYAPILLQNLINLPEATKLKDIIYLSQINQAMSIKTETEHYRRMRSVLQPTGQGITMGALYWQLNDVWEAPSWSSIDYLGNWKMLHYYAKEFFANVIVSPMLQSNDILSIVVVSDLLVPIDNAILYIDVYDWSSLTPVSSQRHHISFEENEAREVLKGNLSYFLGMCPSVEQCFLKFKLTVDEDHDLVQNVTASQNYLFPFPLKSVKFPWTVVRVKKFTLFNKFEGSLQLATENIALFVWLECVGSRTENAIRFSDNGFHMVQKHKYVKVTSKLPIDPQSFLSCLRITNLKPKYS</sequence>
<dbReference type="InterPro" id="IPR013783">
    <property type="entry name" value="Ig-like_fold"/>
</dbReference>
<evidence type="ECO:0000256" key="21">
    <source>
        <dbReference type="ARBA" id="ARBA00041614"/>
    </source>
</evidence>
<dbReference type="GO" id="GO:0005975">
    <property type="term" value="P:carbohydrate metabolic process"/>
    <property type="evidence" value="ECO:0007669"/>
    <property type="project" value="InterPro"/>
</dbReference>
<evidence type="ECO:0000256" key="7">
    <source>
        <dbReference type="ARBA" id="ARBA00011738"/>
    </source>
</evidence>
<comment type="subcellular location">
    <subcellularLocation>
        <location evidence="3">Lysosome</location>
    </subcellularLocation>
    <subcellularLocation>
        <location evidence="4">Secreted</location>
    </subcellularLocation>
</comment>
<feature type="signal peptide" evidence="22">
    <location>
        <begin position="1"/>
        <end position="19"/>
    </location>
</feature>
<keyword evidence="16" id="KW-0326">Glycosidase</keyword>
<keyword evidence="10" id="KW-0964">Secreted</keyword>
<dbReference type="EMBL" id="JAPXFL010000003">
    <property type="protein sequence ID" value="KAK9509492.1"/>
    <property type="molecule type" value="Genomic_DNA"/>
</dbReference>
<feature type="domain" description="Mannosidase Ig/CBM-like" evidence="26">
    <location>
        <begin position="697"/>
        <end position="793"/>
    </location>
</feature>
<dbReference type="Proteomes" id="UP001461498">
    <property type="component" value="Unassembled WGS sequence"/>
</dbReference>
<dbReference type="InterPro" id="IPR054593">
    <property type="entry name" value="Beta-mannosidase-like_N2"/>
</dbReference>
<evidence type="ECO:0000259" key="26">
    <source>
        <dbReference type="Pfam" id="PF17786"/>
    </source>
</evidence>
<evidence type="ECO:0000256" key="5">
    <source>
        <dbReference type="ARBA" id="ARBA00004740"/>
    </source>
</evidence>
<dbReference type="InterPro" id="IPR008979">
    <property type="entry name" value="Galactose-bd-like_sf"/>
</dbReference>
<dbReference type="Pfam" id="PF17786">
    <property type="entry name" value="Mannosidase_ig"/>
    <property type="match status" value="1"/>
</dbReference>
<dbReference type="InterPro" id="IPR006103">
    <property type="entry name" value="Glyco_hydro_2_cat"/>
</dbReference>
<dbReference type="Pfam" id="PF22666">
    <property type="entry name" value="Glyco_hydro_2_N2"/>
    <property type="match status" value="1"/>
</dbReference>
<feature type="domain" description="Glycoside hydrolase family 2 catalytic" evidence="24">
    <location>
        <begin position="396"/>
        <end position="564"/>
    </location>
</feature>
<evidence type="ECO:0000256" key="10">
    <source>
        <dbReference type="ARBA" id="ARBA00022525"/>
    </source>
</evidence>
<dbReference type="GO" id="GO:0006516">
    <property type="term" value="P:glycoprotein catabolic process"/>
    <property type="evidence" value="ECO:0007669"/>
    <property type="project" value="TreeGrafter"/>
</dbReference>
<reference evidence="28 29" key="1">
    <citation type="submission" date="2022-12" db="EMBL/GenBank/DDBJ databases">
        <title>Chromosome-level genome assembly of true bugs.</title>
        <authorList>
            <person name="Ma L."/>
            <person name="Li H."/>
        </authorList>
    </citation>
    <scope>NUCLEOTIDE SEQUENCE [LARGE SCALE GENOMIC DNA]</scope>
    <source>
        <strain evidence="28">Lab_2022b</strain>
    </source>
</reference>
<evidence type="ECO:0000256" key="22">
    <source>
        <dbReference type="SAM" id="SignalP"/>
    </source>
</evidence>
<evidence type="ECO:0000256" key="2">
    <source>
        <dbReference type="ARBA" id="ARBA00003150"/>
    </source>
</evidence>
<gene>
    <name evidence="28" type="ORF">O3M35_006799</name>
</gene>
<dbReference type="InterPro" id="IPR006102">
    <property type="entry name" value="Ig-like_GH2"/>
</dbReference>
<evidence type="ECO:0000256" key="19">
    <source>
        <dbReference type="ARBA" id="ARBA00038429"/>
    </source>
</evidence>
<dbReference type="FunFam" id="3.20.20.80:FF:000050">
    <property type="entry name" value="Beta-mannosidase B"/>
    <property type="match status" value="1"/>
</dbReference>
<dbReference type="FunFam" id="2.60.120.260:FF:000060">
    <property type="entry name" value="Probable beta-mannosidase"/>
    <property type="match status" value="1"/>
</dbReference>
<dbReference type="SUPFAM" id="SSF49303">
    <property type="entry name" value="beta-Galactosidase/glucuronidase domain"/>
    <property type="match status" value="2"/>
</dbReference>
<protein>
    <recommendedName>
        <fullName evidence="9">Beta-mannosidase</fullName>
        <ecNumber evidence="8">3.2.1.25</ecNumber>
    </recommendedName>
    <alternativeName>
        <fullName evidence="20">Beta-mannosidase B</fullName>
    </alternativeName>
    <alternativeName>
        <fullName evidence="17">Lysosomal beta A mannosidase</fullName>
    </alternativeName>
    <alternativeName>
        <fullName evidence="18">Mannanase</fullName>
    </alternativeName>
    <alternativeName>
        <fullName evidence="21">Mannanase B</fullName>
    </alternativeName>
</protein>
<dbReference type="Pfam" id="PF17753">
    <property type="entry name" value="Ig_mannosidase"/>
    <property type="match status" value="1"/>
</dbReference>
<comment type="catalytic activity">
    <reaction evidence="1">
        <text>Hydrolysis of terminal, non-reducing beta-D-mannose residues in beta-D-mannosides.</text>
        <dbReference type="EC" id="3.2.1.25"/>
    </reaction>
</comment>
<dbReference type="GO" id="GO:0005576">
    <property type="term" value="C:extracellular region"/>
    <property type="evidence" value="ECO:0007669"/>
    <property type="project" value="UniProtKB-SubCell"/>
</dbReference>
<dbReference type="Pfam" id="PF02836">
    <property type="entry name" value="Glyco_hydro_2_C"/>
    <property type="match status" value="1"/>
</dbReference>
<evidence type="ECO:0000256" key="16">
    <source>
        <dbReference type="ARBA" id="ARBA00023295"/>
    </source>
</evidence>
<dbReference type="Gene3D" id="2.60.120.260">
    <property type="entry name" value="Galactose-binding domain-like"/>
    <property type="match status" value="1"/>
</dbReference>
<dbReference type="GO" id="GO:0005764">
    <property type="term" value="C:lysosome"/>
    <property type="evidence" value="ECO:0007669"/>
    <property type="project" value="UniProtKB-SubCell"/>
</dbReference>
<evidence type="ECO:0000256" key="14">
    <source>
        <dbReference type="ARBA" id="ARBA00023180"/>
    </source>
</evidence>
<comment type="pathway">
    <text evidence="5">Glycan metabolism; N-glycan degradation.</text>
</comment>
<evidence type="ECO:0000256" key="11">
    <source>
        <dbReference type="ARBA" id="ARBA00022729"/>
    </source>
</evidence>
<accession>A0AAW1DGE8</accession>
<feature type="domain" description="Beta-mannosidase Ig-fold" evidence="25">
    <location>
        <begin position="816"/>
        <end position="879"/>
    </location>
</feature>
<dbReference type="Pfam" id="PF00703">
    <property type="entry name" value="Glyco_hydro_2"/>
    <property type="match status" value="1"/>
</dbReference>
<dbReference type="SUPFAM" id="SSF51445">
    <property type="entry name" value="(Trans)glycosidases"/>
    <property type="match status" value="1"/>
</dbReference>
<keyword evidence="15" id="KW-0458">Lysosome</keyword>
<dbReference type="InterPro" id="IPR050887">
    <property type="entry name" value="Beta-mannosidase_GH2"/>
</dbReference>
<dbReference type="Gene3D" id="3.20.20.80">
    <property type="entry name" value="Glycosidases"/>
    <property type="match status" value="1"/>
</dbReference>
<keyword evidence="11 22" id="KW-0732">Signal</keyword>
<feature type="domain" description="Glycoside hydrolase family 2 immunoglobulin-like beta-sandwich" evidence="23">
    <location>
        <begin position="225"/>
        <end position="321"/>
    </location>
</feature>
<evidence type="ECO:0000259" key="25">
    <source>
        <dbReference type="Pfam" id="PF17753"/>
    </source>
</evidence>
<organism evidence="28 29">
    <name type="scientific">Rhynocoris fuscipes</name>
    <dbReference type="NCBI Taxonomy" id="488301"/>
    <lineage>
        <taxon>Eukaryota</taxon>
        <taxon>Metazoa</taxon>
        <taxon>Ecdysozoa</taxon>
        <taxon>Arthropoda</taxon>
        <taxon>Hexapoda</taxon>
        <taxon>Insecta</taxon>
        <taxon>Pterygota</taxon>
        <taxon>Neoptera</taxon>
        <taxon>Paraneoptera</taxon>
        <taxon>Hemiptera</taxon>
        <taxon>Heteroptera</taxon>
        <taxon>Panheteroptera</taxon>
        <taxon>Cimicomorpha</taxon>
        <taxon>Reduviidae</taxon>
        <taxon>Harpactorinae</taxon>
        <taxon>Harpactorini</taxon>
        <taxon>Rhynocoris</taxon>
    </lineage>
</organism>
<evidence type="ECO:0000256" key="17">
    <source>
        <dbReference type="ARBA" id="ARBA00032581"/>
    </source>
</evidence>
<dbReference type="AlphaFoldDB" id="A0AAW1DGE8"/>
<keyword evidence="29" id="KW-1185">Reference proteome</keyword>
<comment type="caution">
    <text evidence="28">The sequence shown here is derived from an EMBL/GenBank/DDBJ whole genome shotgun (WGS) entry which is preliminary data.</text>
</comment>
<evidence type="ECO:0000256" key="12">
    <source>
        <dbReference type="ARBA" id="ARBA00022801"/>
    </source>
</evidence>
<evidence type="ECO:0000256" key="18">
    <source>
        <dbReference type="ARBA" id="ARBA00033445"/>
    </source>
</evidence>
<evidence type="ECO:0000256" key="20">
    <source>
        <dbReference type="ARBA" id="ARBA00041069"/>
    </source>
</evidence>
<keyword evidence="14" id="KW-0325">Glycoprotein</keyword>
<evidence type="ECO:0000259" key="24">
    <source>
        <dbReference type="Pfam" id="PF02836"/>
    </source>
</evidence>
<feature type="chain" id="PRO_5043497569" description="Beta-mannosidase" evidence="22">
    <location>
        <begin position="20"/>
        <end position="884"/>
    </location>
</feature>
<evidence type="ECO:0000256" key="13">
    <source>
        <dbReference type="ARBA" id="ARBA00023157"/>
    </source>
</evidence>
<evidence type="ECO:0000256" key="15">
    <source>
        <dbReference type="ARBA" id="ARBA00023228"/>
    </source>
</evidence>
<evidence type="ECO:0000313" key="29">
    <source>
        <dbReference type="Proteomes" id="UP001461498"/>
    </source>
</evidence>
<dbReference type="InterPro" id="IPR041447">
    <property type="entry name" value="Mannosidase_ig"/>
</dbReference>
<evidence type="ECO:0000256" key="3">
    <source>
        <dbReference type="ARBA" id="ARBA00004371"/>
    </source>
</evidence>
<dbReference type="GO" id="GO:0004567">
    <property type="term" value="F:beta-mannosidase activity"/>
    <property type="evidence" value="ECO:0007669"/>
    <property type="project" value="UniProtKB-EC"/>
</dbReference>
<comment type="subunit">
    <text evidence="6">Monomer.</text>
</comment>
<evidence type="ECO:0000256" key="6">
    <source>
        <dbReference type="ARBA" id="ARBA00011245"/>
    </source>
</evidence>
<comment type="function">
    <text evidence="2">Exoglycosidase that cleaves the single beta-linked mannose residue from the non-reducing end of all N-linked glycoprotein oligosaccharides.</text>
</comment>
<dbReference type="InterPro" id="IPR041625">
    <property type="entry name" value="Beta-mannosidase_Ig"/>
</dbReference>
<feature type="domain" description="Beta-mannosidase-like galactose-binding" evidence="27">
    <location>
        <begin position="30"/>
        <end position="203"/>
    </location>
</feature>
<evidence type="ECO:0000256" key="1">
    <source>
        <dbReference type="ARBA" id="ARBA00000829"/>
    </source>
</evidence>
<evidence type="ECO:0000259" key="27">
    <source>
        <dbReference type="Pfam" id="PF22666"/>
    </source>
</evidence>
<keyword evidence="12" id="KW-0378">Hydrolase</keyword>